<gene>
    <name evidence="1" type="ORF">IAD15_07900</name>
</gene>
<dbReference type="GO" id="GO:0016791">
    <property type="term" value="F:phosphatase activity"/>
    <property type="evidence" value="ECO:0007669"/>
    <property type="project" value="TreeGrafter"/>
</dbReference>
<dbReference type="AlphaFoldDB" id="A0A9D1L0P9"/>
<proteinExistence type="predicted"/>
<dbReference type="InterPro" id="IPR036412">
    <property type="entry name" value="HAD-like_sf"/>
</dbReference>
<dbReference type="InterPro" id="IPR006379">
    <property type="entry name" value="HAD-SF_hydro_IIB"/>
</dbReference>
<evidence type="ECO:0000313" key="1">
    <source>
        <dbReference type="EMBL" id="HIU13975.1"/>
    </source>
</evidence>
<reference evidence="1" key="1">
    <citation type="submission" date="2020-10" db="EMBL/GenBank/DDBJ databases">
        <authorList>
            <person name="Gilroy R."/>
        </authorList>
    </citation>
    <scope>NUCLEOTIDE SEQUENCE</scope>
    <source>
        <strain evidence="1">CHK195-11698</strain>
    </source>
</reference>
<dbReference type="InterPro" id="IPR000150">
    <property type="entry name" value="Cof"/>
</dbReference>
<sequence>MGKQPVFFDIDGTLLDYQIGINDILPSCRHSLDRLRQSHPAFIASGRTKCFIVDEILNYPFDGFVTCNGAYVEYKGQCIYKKAISKTAISHALQVADALGAVLYLESHDCIYVHHAHFPSHAIFAEKWRMHDHIVVTDFDPATIEVYIGMIIAPDEKSCAYIEETLQADFDVSRHVRQRSFDLTLKGENKAKGIAEVAKYLNVPMSEIFAFGDGNNDMEMISQVGYGIAMGNAVAPLKAVAYDVTDTVANDGITKALLKYGLIEGENEK</sequence>
<dbReference type="GO" id="GO:0000287">
    <property type="term" value="F:magnesium ion binding"/>
    <property type="evidence" value="ECO:0007669"/>
    <property type="project" value="TreeGrafter"/>
</dbReference>
<organism evidence="1 2">
    <name type="scientific">Candidatus Fimiplasma intestinipullorum</name>
    <dbReference type="NCBI Taxonomy" id="2840825"/>
    <lineage>
        <taxon>Bacteria</taxon>
        <taxon>Bacillati</taxon>
        <taxon>Bacillota</taxon>
        <taxon>Clostridia</taxon>
        <taxon>Eubacteriales</taxon>
        <taxon>Candidatus Fimiplasma</taxon>
    </lineage>
</organism>
<dbReference type="InterPro" id="IPR023214">
    <property type="entry name" value="HAD_sf"/>
</dbReference>
<accession>A0A9D1L0P9</accession>
<dbReference type="SUPFAM" id="SSF56784">
    <property type="entry name" value="HAD-like"/>
    <property type="match status" value="1"/>
</dbReference>
<name>A0A9D1L0P9_9FIRM</name>
<dbReference type="NCBIfam" id="TIGR00099">
    <property type="entry name" value="Cof-subfamily"/>
    <property type="match status" value="1"/>
</dbReference>
<dbReference type="Proteomes" id="UP000824175">
    <property type="component" value="Unassembled WGS sequence"/>
</dbReference>
<dbReference type="PROSITE" id="PS01229">
    <property type="entry name" value="COF_2"/>
    <property type="match status" value="1"/>
</dbReference>
<dbReference type="PANTHER" id="PTHR10000">
    <property type="entry name" value="PHOSPHOSERINE PHOSPHATASE"/>
    <property type="match status" value="1"/>
</dbReference>
<dbReference type="Gene3D" id="3.30.1240.10">
    <property type="match status" value="1"/>
</dbReference>
<comment type="caution">
    <text evidence="1">The sequence shown here is derived from an EMBL/GenBank/DDBJ whole genome shotgun (WGS) entry which is preliminary data.</text>
</comment>
<dbReference type="EMBL" id="DVMJ01000065">
    <property type="protein sequence ID" value="HIU13975.1"/>
    <property type="molecule type" value="Genomic_DNA"/>
</dbReference>
<dbReference type="NCBIfam" id="TIGR01484">
    <property type="entry name" value="HAD-SF-IIB"/>
    <property type="match status" value="1"/>
</dbReference>
<protein>
    <submittedName>
        <fullName evidence="1">HAD family hydrolase</fullName>
    </submittedName>
</protein>
<reference evidence="1" key="2">
    <citation type="journal article" date="2021" name="PeerJ">
        <title>Extensive microbial diversity within the chicken gut microbiome revealed by metagenomics and culture.</title>
        <authorList>
            <person name="Gilroy R."/>
            <person name="Ravi A."/>
            <person name="Getino M."/>
            <person name="Pursley I."/>
            <person name="Horton D.L."/>
            <person name="Alikhan N.F."/>
            <person name="Baker D."/>
            <person name="Gharbi K."/>
            <person name="Hall N."/>
            <person name="Watson M."/>
            <person name="Adriaenssens E.M."/>
            <person name="Foster-Nyarko E."/>
            <person name="Jarju S."/>
            <person name="Secka A."/>
            <person name="Antonio M."/>
            <person name="Oren A."/>
            <person name="Chaudhuri R.R."/>
            <person name="La Ragione R."/>
            <person name="Hildebrand F."/>
            <person name="Pallen M.J."/>
        </authorList>
    </citation>
    <scope>NUCLEOTIDE SEQUENCE</scope>
    <source>
        <strain evidence="1">CHK195-11698</strain>
    </source>
</reference>
<evidence type="ECO:0000313" key="2">
    <source>
        <dbReference type="Proteomes" id="UP000824175"/>
    </source>
</evidence>
<dbReference type="Pfam" id="PF08282">
    <property type="entry name" value="Hydrolase_3"/>
    <property type="match status" value="1"/>
</dbReference>
<keyword evidence="1" id="KW-0378">Hydrolase</keyword>
<dbReference type="GO" id="GO:0005829">
    <property type="term" value="C:cytosol"/>
    <property type="evidence" value="ECO:0007669"/>
    <property type="project" value="TreeGrafter"/>
</dbReference>
<dbReference type="PANTHER" id="PTHR10000:SF25">
    <property type="entry name" value="PHOSPHATASE YKRA-RELATED"/>
    <property type="match status" value="1"/>
</dbReference>
<dbReference type="Gene3D" id="3.40.50.1000">
    <property type="entry name" value="HAD superfamily/HAD-like"/>
    <property type="match status" value="1"/>
</dbReference>